<dbReference type="PANTHER" id="PTHR43284:SF1">
    <property type="entry name" value="ASPARAGINE SYNTHETASE"/>
    <property type="match status" value="1"/>
</dbReference>
<accession>A0ABY7VY19</accession>
<comment type="pathway">
    <text evidence="1">Amino-acid biosynthesis; L-asparagine biosynthesis; L-asparagine from L-aspartate (L-Gln route): step 1/1.</text>
</comment>
<evidence type="ECO:0000256" key="6">
    <source>
        <dbReference type="ARBA" id="ARBA00048741"/>
    </source>
</evidence>
<name>A0ABY7VY19_9BACT</name>
<protein>
    <recommendedName>
        <fullName evidence="3">asparagine synthase (glutamine-hydrolyzing)</fullName>
        <ecNumber evidence="3">6.3.5.4</ecNumber>
    </recommendedName>
</protein>
<dbReference type="InterPro" id="IPR001962">
    <property type="entry name" value="Asn_synthase"/>
</dbReference>
<dbReference type="SUPFAM" id="SSF56235">
    <property type="entry name" value="N-terminal nucleophile aminohydrolases (Ntn hydrolases)"/>
    <property type="match status" value="1"/>
</dbReference>
<evidence type="ECO:0000256" key="4">
    <source>
        <dbReference type="ARBA" id="ARBA00022741"/>
    </source>
</evidence>
<comment type="similarity">
    <text evidence="2">Belongs to the asparagine synthetase family.</text>
</comment>
<dbReference type="EC" id="6.3.5.4" evidence="3"/>
<evidence type="ECO:0000256" key="3">
    <source>
        <dbReference type="ARBA" id="ARBA00012737"/>
    </source>
</evidence>
<feature type="domain" description="Glutamine amidotransferase type-2" evidence="7">
    <location>
        <begin position="1"/>
        <end position="143"/>
    </location>
</feature>
<evidence type="ECO:0000256" key="2">
    <source>
        <dbReference type="ARBA" id="ARBA00005752"/>
    </source>
</evidence>
<evidence type="ECO:0000313" key="9">
    <source>
        <dbReference type="Proteomes" id="UP001214250"/>
    </source>
</evidence>
<dbReference type="InterPro" id="IPR006426">
    <property type="entry name" value="Asn_synth_AEB"/>
</dbReference>
<evidence type="ECO:0000256" key="1">
    <source>
        <dbReference type="ARBA" id="ARBA00005187"/>
    </source>
</evidence>
<keyword evidence="5" id="KW-0067">ATP-binding</keyword>
<dbReference type="InterPro" id="IPR017932">
    <property type="entry name" value="GATase_2_dom"/>
</dbReference>
<evidence type="ECO:0000313" key="8">
    <source>
        <dbReference type="EMBL" id="WDE98821.1"/>
    </source>
</evidence>
<proteinExistence type="inferred from homology"/>
<dbReference type="Pfam" id="PF13537">
    <property type="entry name" value="GATase_7"/>
    <property type="match status" value="1"/>
</dbReference>
<dbReference type="Gene3D" id="3.40.50.620">
    <property type="entry name" value="HUPs"/>
    <property type="match status" value="1"/>
</dbReference>
<reference evidence="8 9" key="1">
    <citation type="submission" date="2023-02" db="EMBL/GenBank/DDBJ databases">
        <title>Genome sequence of Lentisphaera profundi SAORIC-696.</title>
        <authorList>
            <person name="Kim e."/>
            <person name="Cho J.-C."/>
            <person name="Choi A."/>
            <person name="Kang I."/>
        </authorList>
    </citation>
    <scope>NUCLEOTIDE SEQUENCE [LARGE SCALE GENOMIC DNA]</scope>
    <source>
        <strain evidence="8 9">SAORIC-696</strain>
    </source>
</reference>
<keyword evidence="4" id="KW-0547">Nucleotide-binding</keyword>
<comment type="catalytic activity">
    <reaction evidence="6">
        <text>L-aspartate + L-glutamine + ATP + H2O = L-asparagine + L-glutamate + AMP + diphosphate + H(+)</text>
        <dbReference type="Rhea" id="RHEA:12228"/>
        <dbReference type="ChEBI" id="CHEBI:15377"/>
        <dbReference type="ChEBI" id="CHEBI:15378"/>
        <dbReference type="ChEBI" id="CHEBI:29985"/>
        <dbReference type="ChEBI" id="CHEBI:29991"/>
        <dbReference type="ChEBI" id="CHEBI:30616"/>
        <dbReference type="ChEBI" id="CHEBI:33019"/>
        <dbReference type="ChEBI" id="CHEBI:58048"/>
        <dbReference type="ChEBI" id="CHEBI:58359"/>
        <dbReference type="ChEBI" id="CHEBI:456215"/>
        <dbReference type="EC" id="6.3.5.4"/>
    </reaction>
</comment>
<dbReference type="Pfam" id="PF00733">
    <property type="entry name" value="Asn_synthase"/>
    <property type="match status" value="1"/>
</dbReference>
<dbReference type="EMBL" id="CP117812">
    <property type="protein sequence ID" value="WDE98821.1"/>
    <property type="molecule type" value="Genomic_DNA"/>
</dbReference>
<gene>
    <name evidence="8" type="ORF">PQO03_13355</name>
</gene>
<dbReference type="RefSeq" id="WP_274153690.1">
    <property type="nucleotide sequence ID" value="NZ_CP117812.1"/>
</dbReference>
<dbReference type="PANTHER" id="PTHR43284">
    <property type="entry name" value="ASPARAGINE SYNTHETASE (GLUTAMINE-HYDROLYZING)"/>
    <property type="match status" value="1"/>
</dbReference>
<keyword evidence="9" id="KW-1185">Reference proteome</keyword>
<dbReference type="InterPro" id="IPR051786">
    <property type="entry name" value="ASN_synthetase/amidase"/>
</dbReference>
<dbReference type="Gene3D" id="3.60.20.10">
    <property type="entry name" value="Glutamine Phosphoribosylpyrophosphate, subunit 1, domain 1"/>
    <property type="match status" value="1"/>
</dbReference>
<evidence type="ECO:0000259" key="7">
    <source>
        <dbReference type="PROSITE" id="PS51278"/>
    </source>
</evidence>
<dbReference type="PIRSF" id="PIRSF001589">
    <property type="entry name" value="Asn_synthetase_glu-h"/>
    <property type="match status" value="1"/>
</dbReference>
<dbReference type="InterPro" id="IPR014729">
    <property type="entry name" value="Rossmann-like_a/b/a_fold"/>
</dbReference>
<sequence length="536" mass="62045">MKPMISHSQISIQGDISLTCELPQAFCNHEEKYILDLYSQHQEDCVKNFYGDFSFLIHNQKTNEYFGARDHLGIIPFFYSFQNGKVFYSTKLKNLVKHPEFTAQINDNWVIRYLNGWEEEQHETAYENIFRLPPAHILTVNNGQLKISPYWEMTKPETIDISREEACRIFREKLTLAVKQRLPKDGTPLACELTGGVDSSSITAIASQIGAPIQAFTHAAESGDDERHLVNNFLKMHSKISHQLITKKGANVADDCRWVTKVLAQPPRAGVNEYARQLMQAAGKTGAEIIFSGFGGDEGVSQRATSCAHAEFIQNRQWAHLYREAKNYRPKLWPYTFCHIIYKYFFKSKPTFFDSSGDQEFLKPGFRLAPQKQGLGLPRKSTYEYTKYLLPNRTHTAQRFEESYQLAAEFGLQYRYPLMDIHLIDFFNSLPTHCKIYLNQNRYLFRNESMADLTPASIRYNYDKGIGGSIIPGLQEIWDTLENERNKDFNFPFIDQDYLKKAREDDKLFIPAYSLIACEELYKSSAKKNITKRKDF</sequence>
<dbReference type="SUPFAM" id="SSF52402">
    <property type="entry name" value="Adenine nucleotide alpha hydrolases-like"/>
    <property type="match status" value="1"/>
</dbReference>
<evidence type="ECO:0000256" key="5">
    <source>
        <dbReference type="ARBA" id="ARBA00022840"/>
    </source>
</evidence>
<dbReference type="InterPro" id="IPR029055">
    <property type="entry name" value="Ntn_hydrolases_N"/>
</dbReference>
<dbReference type="PROSITE" id="PS51278">
    <property type="entry name" value="GATASE_TYPE_2"/>
    <property type="match status" value="1"/>
</dbReference>
<dbReference type="Proteomes" id="UP001214250">
    <property type="component" value="Chromosome 2"/>
</dbReference>
<organism evidence="8 9">
    <name type="scientific">Lentisphaera profundi</name>
    <dbReference type="NCBI Taxonomy" id="1658616"/>
    <lineage>
        <taxon>Bacteria</taxon>
        <taxon>Pseudomonadati</taxon>
        <taxon>Lentisphaerota</taxon>
        <taxon>Lentisphaeria</taxon>
        <taxon>Lentisphaerales</taxon>
        <taxon>Lentisphaeraceae</taxon>
        <taxon>Lentisphaera</taxon>
    </lineage>
</organism>